<dbReference type="Pfam" id="PF01869">
    <property type="entry name" value="BcrAD_BadFG"/>
    <property type="match status" value="1"/>
</dbReference>
<feature type="domain" description="ATPase BadF/BadG/BcrA/BcrD type" evidence="5">
    <location>
        <begin position="5"/>
        <end position="246"/>
    </location>
</feature>
<accession>A0A1Z5HXE5</accession>
<dbReference type="NCBIfam" id="TIGR00241">
    <property type="entry name" value="CoA_E_activ"/>
    <property type="match status" value="1"/>
</dbReference>
<dbReference type="Proteomes" id="UP000197032">
    <property type="component" value="Unassembled WGS sequence"/>
</dbReference>
<evidence type="ECO:0000256" key="1">
    <source>
        <dbReference type="ARBA" id="ARBA00001966"/>
    </source>
</evidence>
<dbReference type="InterPro" id="IPR002731">
    <property type="entry name" value="ATPase_BadF"/>
</dbReference>
<keyword evidence="4" id="KW-0411">Iron-sulfur</keyword>
<sequence>MRFAGIDIGSRTIAMVVWERGRLAFSRVVDSGPNPVERAAQLLGDVGKYRRVVATGYGRHAARAAFAHEIITEIKAHALGARAVYPQCRTVLDIGGQDIKVIRLDDNGRVVDFLMNEKCAAGTGKFVEVMAQTLGLDLTQFACMALATSERVTLNSTCAVFAETEVVSLLARGVKAEAVARAVLESVCAKAASMLHRVGLKPALVFTGGVALLSGIADLLGARLRTEVVIPSDPQIVGALGAALYGQIKEAGL</sequence>
<evidence type="ECO:0000256" key="2">
    <source>
        <dbReference type="ARBA" id="ARBA00022723"/>
    </source>
</evidence>
<evidence type="ECO:0000256" key="3">
    <source>
        <dbReference type="ARBA" id="ARBA00023004"/>
    </source>
</evidence>
<dbReference type="RefSeq" id="WP_088555192.1">
    <property type="nucleotide sequence ID" value="NZ_BDGJ01000198.1"/>
</dbReference>
<dbReference type="PANTHER" id="PTHR32329">
    <property type="entry name" value="BIFUNCTIONAL PROTEIN [INCLUDES 2-HYDROXYACYL-COA DEHYDRATASE (N-TER) AND ITS ACTIVATOR DOMAIN (C_TERM)-RELATED"/>
    <property type="match status" value="1"/>
</dbReference>
<dbReference type="GO" id="GO:0051536">
    <property type="term" value="F:iron-sulfur cluster binding"/>
    <property type="evidence" value="ECO:0007669"/>
    <property type="project" value="UniProtKB-KW"/>
</dbReference>
<protein>
    <submittedName>
        <fullName evidence="6">CoA-substrate-specific enzyme activase</fullName>
    </submittedName>
</protein>
<dbReference type="GO" id="GO:0046872">
    <property type="term" value="F:metal ion binding"/>
    <property type="evidence" value="ECO:0007669"/>
    <property type="project" value="UniProtKB-KW"/>
</dbReference>
<keyword evidence="7" id="KW-1185">Reference proteome</keyword>
<comment type="cofactor">
    <cofactor evidence="1">
        <name>[4Fe-4S] cluster</name>
        <dbReference type="ChEBI" id="CHEBI:49883"/>
    </cofactor>
</comment>
<organism evidence="6 7">
    <name type="scientific">Calderihabitans maritimus</name>
    <dbReference type="NCBI Taxonomy" id="1246530"/>
    <lineage>
        <taxon>Bacteria</taxon>
        <taxon>Bacillati</taxon>
        <taxon>Bacillota</taxon>
        <taxon>Clostridia</taxon>
        <taxon>Neomoorellales</taxon>
        <taxon>Calderihabitantaceae</taxon>
        <taxon>Calderihabitans</taxon>
    </lineage>
</organism>
<name>A0A1Z5HXE5_9FIRM</name>
<dbReference type="OrthoDB" id="9778513at2"/>
<dbReference type="InterPro" id="IPR008275">
    <property type="entry name" value="CoA_E_activase_dom"/>
</dbReference>
<comment type="caution">
    <text evidence="6">The sequence shown here is derived from an EMBL/GenBank/DDBJ whole genome shotgun (WGS) entry which is preliminary data.</text>
</comment>
<dbReference type="Gene3D" id="3.30.420.40">
    <property type="match status" value="2"/>
</dbReference>
<gene>
    <name evidence="6" type="ORF">KKC1_33150</name>
</gene>
<dbReference type="InterPro" id="IPR051805">
    <property type="entry name" value="Dehydratase_Activator_Redct"/>
</dbReference>
<evidence type="ECO:0000313" key="7">
    <source>
        <dbReference type="Proteomes" id="UP000197032"/>
    </source>
</evidence>
<evidence type="ECO:0000259" key="5">
    <source>
        <dbReference type="Pfam" id="PF01869"/>
    </source>
</evidence>
<dbReference type="PANTHER" id="PTHR32329:SF8">
    <property type="entry name" value="ACTIVATOR OF (R)-2-HYDROXYGLUTARYL-COA DEHYDRATASE"/>
    <property type="match status" value="1"/>
</dbReference>
<reference evidence="7" key="1">
    <citation type="journal article" date="2017" name="Appl. Environ. Microbiol.">
        <title>Genomic Analysis of Calderihabitans maritimus KKC1, a Thermophilic, Hydrogenogenic, Carboxydotrophic Bacterium Isolated from Marine Sediment.</title>
        <authorList>
            <person name="Omae K."/>
            <person name="Yoneda Y."/>
            <person name="Fukuyama Y."/>
            <person name="Yoshida T."/>
            <person name="Sako Y."/>
        </authorList>
    </citation>
    <scope>NUCLEOTIDE SEQUENCE [LARGE SCALE GENOMIC DNA]</scope>
    <source>
        <strain evidence="7">KKC1</strain>
    </source>
</reference>
<dbReference type="SUPFAM" id="SSF53067">
    <property type="entry name" value="Actin-like ATPase domain"/>
    <property type="match status" value="1"/>
</dbReference>
<proteinExistence type="predicted"/>
<keyword evidence="3" id="KW-0408">Iron</keyword>
<dbReference type="AlphaFoldDB" id="A0A1Z5HXE5"/>
<evidence type="ECO:0000313" key="6">
    <source>
        <dbReference type="EMBL" id="GAW94202.1"/>
    </source>
</evidence>
<dbReference type="EMBL" id="BDGJ01000198">
    <property type="protein sequence ID" value="GAW94202.1"/>
    <property type="molecule type" value="Genomic_DNA"/>
</dbReference>
<keyword evidence="2" id="KW-0479">Metal-binding</keyword>
<evidence type="ECO:0000256" key="4">
    <source>
        <dbReference type="ARBA" id="ARBA00023014"/>
    </source>
</evidence>
<dbReference type="CDD" id="cd24036">
    <property type="entry name" value="ASKHA_NBD_BcrAD_BadFG_HgdC_HadI"/>
    <property type="match status" value="1"/>
</dbReference>
<dbReference type="InterPro" id="IPR043129">
    <property type="entry name" value="ATPase_NBD"/>
</dbReference>